<keyword evidence="3 5" id="KW-0378">Hydrolase</keyword>
<evidence type="ECO:0000256" key="4">
    <source>
        <dbReference type="ARBA" id="ARBA00049203"/>
    </source>
</evidence>
<dbReference type="InterPro" id="IPR000073">
    <property type="entry name" value="AB_hydrolase_1"/>
</dbReference>
<comment type="catalytic activity">
    <reaction evidence="4">
        <text>[phosphatase 2A protein]-C-terminal L-leucine methyl ester + H2O = [phosphatase 2A protein]-C-terminal L-leucine + methanol + H(+)</text>
        <dbReference type="Rhea" id="RHEA:48548"/>
        <dbReference type="Rhea" id="RHEA-COMP:12134"/>
        <dbReference type="Rhea" id="RHEA-COMP:12135"/>
        <dbReference type="ChEBI" id="CHEBI:15377"/>
        <dbReference type="ChEBI" id="CHEBI:15378"/>
        <dbReference type="ChEBI" id="CHEBI:17790"/>
        <dbReference type="ChEBI" id="CHEBI:90516"/>
        <dbReference type="ChEBI" id="CHEBI:90517"/>
        <dbReference type="EC" id="3.1.1.89"/>
    </reaction>
</comment>
<dbReference type="Proteomes" id="UP000717585">
    <property type="component" value="Unassembled WGS sequence"/>
</dbReference>
<feature type="active site" evidence="6">
    <location>
        <position position="170"/>
    </location>
</feature>
<sequence>MPVMLGGTNRPAPSGNTMGPPRMPRPPAASNLLRRAVSNSNPGGPPLPPQASFSRRPKDNYTPGDWKDCFAESIDVPTSEGTIRVYTTATDAPNLICLHGAGCSALSFCKLAEVLAPDLNVIAIDWPGHGHTKLEHDDDLSATRLVKVVNDVISVHLADNKHAISLLGHSLGGVIAIQALADPTVLETIGDRLGNLVVIDVCEGVAVPSLKHMPLVLHRRPAAFPSLEAAVKWAVDANVVRDAESARYSIPDQLKLDETTGKYVWAVDMLASEEHWPSWFKGTADLFNSSLKLPRYLMVANMDRLDQAHLVGHMQGKYQVMCVAGSGHHIHEDRWREAAGHVRTFMSRYHLIKENEGQPLVPVVAKL</sequence>
<dbReference type="Gene3D" id="3.40.50.1820">
    <property type="entry name" value="alpha/beta hydrolase"/>
    <property type="match status" value="1"/>
</dbReference>
<dbReference type="EMBL" id="JAHDYR010000069">
    <property type="protein sequence ID" value="KAG9389495.1"/>
    <property type="molecule type" value="Genomic_DNA"/>
</dbReference>
<keyword evidence="10" id="KW-1185">Reference proteome</keyword>
<comment type="caution">
    <text evidence="9">The sequence shown here is derived from an EMBL/GenBank/DDBJ whole genome shotgun (WGS) entry which is preliminary data.</text>
</comment>
<evidence type="ECO:0000256" key="2">
    <source>
        <dbReference type="ARBA" id="ARBA00022487"/>
    </source>
</evidence>
<keyword evidence="2 5" id="KW-0719">Serine esterase</keyword>
<evidence type="ECO:0000313" key="9">
    <source>
        <dbReference type="EMBL" id="KAG9389495.1"/>
    </source>
</evidence>
<reference evidence="9" key="1">
    <citation type="submission" date="2021-05" db="EMBL/GenBank/DDBJ databases">
        <title>A free-living protist that lacks canonical eukaryotic 1 DNA replication and segregation systems.</title>
        <authorList>
            <person name="Salas-Leiva D.E."/>
            <person name="Tromer E.C."/>
            <person name="Curtis B.A."/>
            <person name="Jerlstrom-Hultqvist J."/>
            <person name="Kolisko M."/>
            <person name="Yi Z."/>
            <person name="Salas-Leiva J.S."/>
            <person name="Gallot-Lavallee L."/>
            <person name="Kops G.J.P.L."/>
            <person name="Archibald J.M."/>
            <person name="Simpson A.G.B."/>
            <person name="Roger A.J."/>
        </authorList>
    </citation>
    <scope>NUCLEOTIDE SEQUENCE</scope>
    <source>
        <strain evidence="9">BICM</strain>
    </source>
</reference>
<protein>
    <recommendedName>
        <fullName evidence="5">Protein phosphatase methylesterase 1</fullName>
        <shortName evidence="5">PME-1</shortName>
        <ecNumber evidence="5">3.1.1.-</ecNumber>
    </recommendedName>
</protein>
<dbReference type="InterPro" id="IPR029058">
    <property type="entry name" value="AB_hydrolase_fold"/>
</dbReference>
<evidence type="ECO:0000256" key="3">
    <source>
        <dbReference type="ARBA" id="ARBA00022801"/>
    </source>
</evidence>
<evidence type="ECO:0000256" key="7">
    <source>
        <dbReference type="SAM" id="MobiDB-lite"/>
    </source>
</evidence>
<evidence type="ECO:0000313" key="10">
    <source>
        <dbReference type="Proteomes" id="UP000717585"/>
    </source>
</evidence>
<evidence type="ECO:0000259" key="8">
    <source>
        <dbReference type="Pfam" id="PF12697"/>
    </source>
</evidence>
<name>A0A8J6AQL6_9EUKA</name>
<comment type="similarity">
    <text evidence="1 5">Belongs to the AB hydrolase superfamily.</text>
</comment>
<dbReference type="OrthoDB" id="194865at2759"/>
<evidence type="ECO:0000256" key="1">
    <source>
        <dbReference type="ARBA" id="ARBA00008645"/>
    </source>
</evidence>
<dbReference type="GO" id="GO:0051723">
    <property type="term" value="F:protein methylesterase activity"/>
    <property type="evidence" value="ECO:0007669"/>
    <property type="project" value="UniProtKB-EC"/>
</dbReference>
<dbReference type="EC" id="3.1.1.-" evidence="5"/>
<proteinExistence type="inferred from homology"/>
<comment type="function">
    <text evidence="5">Demethylates proteins that have been reversibly carboxymethylated.</text>
</comment>
<feature type="region of interest" description="Disordered" evidence="7">
    <location>
        <begin position="1"/>
        <end position="58"/>
    </location>
</feature>
<dbReference type="InterPro" id="IPR016812">
    <property type="entry name" value="PPase_methylesterase_euk"/>
</dbReference>
<dbReference type="SUPFAM" id="SSF53474">
    <property type="entry name" value="alpha/beta-Hydrolases"/>
    <property type="match status" value="1"/>
</dbReference>
<dbReference type="PANTHER" id="PTHR14189">
    <property type="entry name" value="PROTEIN PHOSPHATASE METHYLESTERASE-1 RELATED"/>
    <property type="match status" value="1"/>
</dbReference>
<evidence type="ECO:0000256" key="5">
    <source>
        <dbReference type="PIRNR" id="PIRNR022950"/>
    </source>
</evidence>
<evidence type="ECO:0000256" key="6">
    <source>
        <dbReference type="PIRSR" id="PIRSR022950-1"/>
    </source>
</evidence>
<dbReference type="PIRSF" id="PIRSF022950">
    <property type="entry name" value="PPase_methylesterase_euk"/>
    <property type="match status" value="1"/>
</dbReference>
<dbReference type="Pfam" id="PF12697">
    <property type="entry name" value="Abhydrolase_6"/>
    <property type="match status" value="1"/>
</dbReference>
<dbReference type="PANTHER" id="PTHR14189:SF0">
    <property type="entry name" value="PROTEIN PHOSPHATASE METHYLESTERASE 1"/>
    <property type="match status" value="1"/>
</dbReference>
<accession>A0A8J6AQL6</accession>
<dbReference type="AlphaFoldDB" id="A0A8J6AQL6"/>
<organism evidence="9 10">
    <name type="scientific">Carpediemonas membranifera</name>
    <dbReference type="NCBI Taxonomy" id="201153"/>
    <lineage>
        <taxon>Eukaryota</taxon>
        <taxon>Metamonada</taxon>
        <taxon>Carpediemonas-like organisms</taxon>
        <taxon>Carpediemonas</taxon>
    </lineage>
</organism>
<feature type="active site" evidence="6">
    <location>
        <position position="200"/>
    </location>
</feature>
<gene>
    <name evidence="9" type="ORF">J8273_8787</name>
</gene>
<feature type="active site" evidence="6">
    <location>
        <position position="328"/>
    </location>
</feature>
<feature type="domain" description="AB hydrolase-1" evidence="8">
    <location>
        <begin position="95"/>
        <end position="337"/>
    </location>
</feature>